<sequence length="659" mass="71521">MEDSIQNKAEVNPKFHYRYARGVSKLANGATLLAPHSHKAQPRSGKVHSLLITQNYIRLPYLPSMPGQSSDRKSMSIFRPLSGLCALYQQLCDLTQSQFDFVIVGGGTAGAVLANRLSEVKGFQVLVIEAGPSNEGVLDAQVPLFASKLRNSPYDWNFTTTPQKFGNGRILSYARGHILGGSSSINAMVYTRGSEDDYDRWARVTGDSGWSWDALLPYFIKNERFVQPTDGRNITGEYDPTTHSFDGMTRISLPNQLQQPFDANVFAAADELGGNFKFNLDMNDGKPLGTAWMQGTNGGGKRSSSATAYLTREVLGRTNLHVLLNTRITRIQRSNIPSFDGPEIGSVEAFGNGTDSRIFQATKEVILSAGTIGSPHILFHSGIGDAQELQSVGIRPLANLPSLGKNLTDHPFLHVYFAAHNAEPNVLANPTLLAEALEQWNSSRTGPLSNIVNHSVIWGRLPNNASFDDPSAGPTSPHWELLPSVNLEPRDQPHAVAYISLVSPASRGTVTINSSDPFDSPVIDPAFFTAPVDVAAARDAIRNIRNFFAAKSWEGYIISEAPPSAGAGSDDELDAFISKTFLTTWHPVSTAMMSPRQADYGVVDPDLKVKGIRGLRVVDASVMPYVVAGHVQAAVYVIAERAADMIKHDWSGRAAGGNF</sequence>
<comment type="similarity">
    <text evidence="3">Belongs to the GMC oxidoreductase family.</text>
</comment>
<keyword evidence="8 16" id="KW-0274">FAD</keyword>
<comment type="function">
    <text evidence="9">Catalyzes the single-oxidation or sequential double oxidation reaction of carbohydrates primarily at carbon-2 and/or carbon-3 with the concomitant reduction of the flavin. The enzyme exhibits a broad sugar substrate specificity, oxidizing different aldopyranoses to the corresponding C-1, C-2, C-3 or C-1,2, C-2,3 and C-3,4 (di)dehydro sugars with substrate-specific regioselectivity. Accepts only a narrow range of electron acceptors such as substituted benzoquinones and complexed metal ions and reacts extremely slowly with O(2) as acceptor. May play a role in the natural recycling of plant matter by oxidizing all major monosaccharides in lignocellulose and by reducing quinone compounds or reactive radical species generated during lignin depolymerization.</text>
</comment>
<feature type="domain" description="Glucose-methanol-choline oxidoreductase N-terminal" evidence="17">
    <location>
        <begin position="370"/>
        <end position="384"/>
    </location>
</feature>
<dbReference type="InterPro" id="IPR012132">
    <property type="entry name" value="GMC_OxRdtase"/>
</dbReference>
<evidence type="ECO:0000256" key="6">
    <source>
        <dbReference type="ARBA" id="ARBA00022525"/>
    </source>
</evidence>
<dbReference type="AlphaFoldDB" id="A0A8H7F5B9"/>
<keyword evidence="7" id="KW-0285">Flavoprotein</keyword>
<dbReference type="Pfam" id="PF05199">
    <property type="entry name" value="GMC_oxred_C"/>
    <property type="match status" value="1"/>
</dbReference>
<dbReference type="SUPFAM" id="SSF54373">
    <property type="entry name" value="FAD-linked reductases, C-terminal domain"/>
    <property type="match status" value="1"/>
</dbReference>
<evidence type="ECO:0000256" key="2">
    <source>
        <dbReference type="ARBA" id="ARBA00004613"/>
    </source>
</evidence>
<evidence type="ECO:0000256" key="9">
    <source>
        <dbReference type="ARBA" id="ARBA00024699"/>
    </source>
</evidence>
<dbReference type="PANTHER" id="PTHR11552">
    <property type="entry name" value="GLUCOSE-METHANOL-CHOLINE GMC OXIDOREDUCTASE"/>
    <property type="match status" value="1"/>
</dbReference>
<reference evidence="18 19" key="1">
    <citation type="journal article" name="Sci. Rep.">
        <title>Telomere-to-telomere assembled and centromere annotated genomes of the two main subspecies of the button mushroom Agaricus bisporus reveal especially polymorphic chromosome ends.</title>
        <authorList>
            <person name="Sonnenberg A.S.M."/>
            <person name="Sedaghat-Telgerd N."/>
            <person name="Lavrijssen B."/>
            <person name="Ohm R.A."/>
            <person name="Hendrickx P.M."/>
            <person name="Scholtmeijer K."/>
            <person name="Baars J.J.P."/>
            <person name="van Peer A."/>
        </authorList>
    </citation>
    <scope>NUCLEOTIDE SEQUENCE [LARGE SCALE GENOMIC DNA]</scope>
    <source>
        <strain evidence="18 19">H119_p4</strain>
    </source>
</reference>
<evidence type="ECO:0000313" key="18">
    <source>
        <dbReference type="EMBL" id="KAF7777703.1"/>
    </source>
</evidence>
<comment type="catalytic activity">
    <reaction evidence="10">
        <text>pyranose + acceptor = pyranos-2-ulose + reduced acceptor.</text>
        <dbReference type="EC" id="1.1.99.29"/>
    </reaction>
</comment>
<feature type="binding site" evidence="16">
    <location>
        <begin position="186"/>
        <end position="189"/>
    </location>
    <ligand>
        <name>FAD</name>
        <dbReference type="ChEBI" id="CHEBI:57692"/>
    </ligand>
</feature>
<gene>
    <name evidence="18" type="ORF">Agabi119p4_3775</name>
</gene>
<comment type="catalytic activity">
    <reaction evidence="12">
        <text>pyranose + acceptor = pyranos-3-ulose + reduced acceptor.</text>
        <dbReference type="EC" id="1.1.99.29"/>
    </reaction>
</comment>
<dbReference type="Pfam" id="PF00732">
    <property type="entry name" value="GMC_oxred_N"/>
    <property type="match status" value="1"/>
</dbReference>
<comment type="cofactor">
    <cofactor evidence="1 16">
        <name>FAD</name>
        <dbReference type="ChEBI" id="CHEBI:57692"/>
    </cofactor>
</comment>
<evidence type="ECO:0000256" key="5">
    <source>
        <dbReference type="ARBA" id="ARBA00013177"/>
    </source>
</evidence>
<dbReference type="PROSITE" id="PS00624">
    <property type="entry name" value="GMC_OXRED_2"/>
    <property type="match status" value="1"/>
</dbReference>
<evidence type="ECO:0000259" key="17">
    <source>
        <dbReference type="PROSITE" id="PS00624"/>
    </source>
</evidence>
<comment type="caution">
    <text evidence="18">The sequence shown here is derived from an EMBL/GenBank/DDBJ whole genome shotgun (WGS) entry which is preliminary data.</text>
</comment>
<proteinExistence type="inferred from homology"/>
<keyword evidence="6" id="KW-0964">Secreted</keyword>
<dbReference type="SUPFAM" id="SSF51905">
    <property type="entry name" value="FAD/NAD(P)-binding domain"/>
    <property type="match status" value="1"/>
</dbReference>
<evidence type="ECO:0000256" key="8">
    <source>
        <dbReference type="ARBA" id="ARBA00022827"/>
    </source>
</evidence>
<dbReference type="Proteomes" id="UP000629468">
    <property type="component" value="Unassembled WGS sequence"/>
</dbReference>
<organism evidence="18 19">
    <name type="scientific">Agaricus bisporus var. burnettii</name>
    <dbReference type="NCBI Taxonomy" id="192524"/>
    <lineage>
        <taxon>Eukaryota</taxon>
        <taxon>Fungi</taxon>
        <taxon>Dikarya</taxon>
        <taxon>Basidiomycota</taxon>
        <taxon>Agaricomycotina</taxon>
        <taxon>Agaricomycetes</taxon>
        <taxon>Agaricomycetidae</taxon>
        <taxon>Agaricales</taxon>
        <taxon>Agaricineae</taxon>
        <taxon>Agaricaceae</taxon>
        <taxon>Agaricus</taxon>
    </lineage>
</organism>
<dbReference type="GO" id="GO:0050660">
    <property type="term" value="F:flavin adenine dinucleotide binding"/>
    <property type="evidence" value="ECO:0007669"/>
    <property type="project" value="InterPro"/>
</dbReference>
<accession>A0A8H7F5B9</accession>
<evidence type="ECO:0000256" key="15">
    <source>
        <dbReference type="PIRSR" id="PIRSR000137-1"/>
    </source>
</evidence>
<feature type="active site" description="Proton acceptor" evidence="15">
    <location>
        <position position="630"/>
    </location>
</feature>
<dbReference type="EMBL" id="JABXXO010000005">
    <property type="protein sequence ID" value="KAF7777703.1"/>
    <property type="molecule type" value="Genomic_DNA"/>
</dbReference>
<dbReference type="EC" id="1.1.99.29" evidence="5"/>
<evidence type="ECO:0000256" key="13">
    <source>
        <dbReference type="ARBA" id="ARBA00034050"/>
    </source>
</evidence>
<dbReference type="InterPro" id="IPR036188">
    <property type="entry name" value="FAD/NAD-bd_sf"/>
</dbReference>
<dbReference type="PIRSF" id="PIRSF000137">
    <property type="entry name" value="Alcohol_oxidase"/>
    <property type="match status" value="1"/>
</dbReference>
<comment type="catalytic activity">
    <reaction evidence="13">
        <text>a pyranoside + acceptor = a pyranosid-3-ulose + reduced acceptor.</text>
        <dbReference type="EC" id="1.1.99.29"/>
    </reaction>
</comment>
<evidence type="ECO:0000256" key="11">
    <source>
        <dbReference type="ARBA" id="ARBA00034010"/>
    </source>
</evidence>
<comment type="subcellular location">
    <subcellularLocation>
        <location evidence="2">Secreted</location>
    </subcellularLocation>
</comment>
<protein>
    <recommendedName>
        <fullName evidence="5">pyranose dehydrogenase (acceptor)</fullName>
        <ecNumber evidence="5">1.1.99.29</ecNumber>
    </recommendedName>
</protein>
<evidence type="ECO:0000256" key="1">
    <source>
        <dbReference type="ARBA" id="ARBA00001974"/>
    </source>
</evidence>
<evidence type="ECO:0000256" key="14">
    <source>
        <dbReference type="ARBA" id="ARBA00034059"/>
    </source>
</evidence>
<evidence type="ECO:0000256" key="10">
    <source>
        <dbReference type="ARBA" id="ARBA00033986"/>
    </source>
</evidence>
<evidence type="ECO:0000256" key="7">
    <source>
        <dbReference type="ARBA" id="ARBA00022630"/>
    </source>
</evidence>
<feature type="active site" description="Proton donor" evidence="15">
    <location>
        <position position="586"/>
    </location>
</feature>
<evidence type="ECO:0000256" key="4">
    <source>
        <dbReference type="ARBA" id="ARBA00011245"/>
    </source>
</evidence>
<name>A0A8H7F5B9_AGABI</name>
<evidence type="ECO:0000256" key="12">
    <source>
        <dbReference type="ARBA" id="ARBA00034029"/>
    </source>
</evidence>
<evidence type="ECO:0000313" key="19">
    <source>
        <dbReference type="Proteomes" id="UP000629468"/>
    </source>
</evidence>
<comment type="catalytic activity">
    <reaction evidence="11">
        <text>pyranose + acceptor = pyranos-2,3-diulose + reduced acceptor.</text>
        <dbReference type="EC" id="1.1.99.29"/>
    </reaction>
</comment>
<dbReference type="GO" id="GO:0033718">
    <property type="term" value="F:pyranose dehydrogenase (acceptor) activity"/>
    <property type="evidence" value="ECO:0007669"/>
    <property type="project" value="UniProtKB-EC"/>
</dbReference>
<evidence type="ECO:0000256" key="3">
    <source>
        <dbReference type="ARBA" id="ARBA00010790"/>
    </source>
</evidence>
<dbReference type="Gene3D" id="3.50.50.60">
    <property type="entry name" value="FAD/NAD(P)-binding domain"/>
    <property type="match status" value="1"/>
</dbReference>
<comment type="subunit">
    <text evidence="4">Monomer.</text>
</comment>
<dbReference type="PANTHER" id="PTHR11552:SF147">
    <property type="entry name" value="CHOLINE DEHYDROGENASE, MITOCHONDRIAL"/>
    <property type="match status" value="1"/>
</dbReference>
<feature type="binding site" evidence="16">
    <location>
        <begin position="585"/>
        <end position="586"/>
    </location>
    <ligand>
        <name>FAD</name>
        <dbReference type="ChEBI" id="CHEBI:57692"/>
    </ligand>
</feature>
<comment type="catalytic activity">
    <reaction evidence="14">
        <text>a pyranoside + acceptor = a pyranosid-3,4-diulose + reduced acceptor.</text>
        <dbReference type="EC" id="1.1.99.29"/>
    </reaction>
</comment>
<evidence type="ECO:0000256" key="16">
    <source>
        <dbReference type="PIRSR" id="PIRSR000137-2"/>
    </source>
</evidence>
<dbReference type="GO" id="GO:0005576">
    <property type="term" value="C:extracellular region"/>
    <property type="evidence" value="ECO:0007669"/>
    <property type="project" value="UniProtKB-SubCell"/>
</dbReference>
<dbReference type="InterPro" id="IPR000172">
    <property type="entry name" value="GMC_OxRdtase_N"/>
</dbReference>
<dbReference type="InterPro" id="IPR007867">
    <property type="entry name" value="GMC_OxRtase_C"/>
</dbReference>
<dbReference type="Gene3D" id="3.30.560.10">
    <property type="entry name" value="Glucose Oxidase, domain 3"/>
    <property type="match status" value="1"/>
</dbReference>